<evidence type="ECO:0000313" key="3">
    <source>
        <dbReference type="Proteomes" id="UP000285317"/>
    </source>
</evidence>
<organism evidence="2 3">
    <name type="scientific">Rathayibacter festucae DSM 15932</name>
    <dbReference type="NCBI Taxonomy" id="1328866"/>
    <lineage>
        <taxon>Bacteria</taxon>
        <taxon>Bacillati</taxon>
        <taxon>Actinomycetota</taxon>
        <taxon>Actinomycetes</taxon>
        <taxon>Micrococcales</taxon>
        <taxon>Microbacteriaceae</taxon>
        <taxon>Rathayibacter</taxon>
    </lineage>
</organism>
<dbReference type="GO" id="GO:0016758">
    <property type="term" value="F:hexosyltransferase activity"/>
    <property type="evidence" value="ECO:0007669"/>
    <property type="project" value="UniProtKB-ARBA"/>
</dbReference>
<name>A0A3Q9V055_9MICO</name>
<dbReference type="Pfam" id="PF00535">
    <property type="entry name" value="Glycos_transf_2"/>
    <property type="match status" value="1"/>
</dbReference>
<dbReference type="Gene3D" id="3.90.550.10">
    <property type="entry name" value="Spore Coat Polysaccharide Biosynthesis Protein SpsA, Chain A"/>
    <property type="match status" value="1"/>
</dbReference>
<sequence length="331" mass="36059">MPQNLSVVVPAYNVEAYLLECLTSLADRDDVGEVVVVDDGSTDGTLALARAFAASQPRVTVLSEEHRGLSATRNTGVAAAQGEFLAFCDADDRVPTGAYDHLLRALGASGSDFASGDVRRFDSARVWAHPRYRDVFAATRLGTHLTRDPALILDRMSWNKVFRRSFWDRSGLAFQLAEYEDGPVMIEAHLRAASVDVVSEVVYHWRVRESGPHSITQRLHEPANAAARMTMAVETALVLQRLAPELLPELALDIVHGDMRVVANAVQRGTGDAIGVAVARACDFLDLLPPGLLDELSEEDALMVARFRRSDLAAIRSDAPGHDPTGRTPPR</sequence>
<dbReference type="RefSeq" id="WP_127887740.1">
    <property type="nucleotide sequence ID" value="NZ_CP028137.1"/>
</dbReference>
<dbReference type="EMBL" id="CP028137">
    <property type="protein sequence ID" value="AZZ53198.1"/>
    <property type="molecule type" value="Genomic_DNA"/>
</dbReference>
<dbReference type="Proteomes" id="UP000285317">
    <property type="component" value="Chromosome"/>
</dbReference>
<evidence type="ECO:0000313" key="2">
    <source>
        <dbReference type="EMBL" id="AZZ53198.1"/>
    </source>
</evidence>
<proteinExistence type="predicted"/>
<gene>
    <name evidence="2" type="ORF">C1I64_14920</name>
</gene>
<dbReference type="InterPro" id="IPR029044">
    <property type="entry name" value="Nucleotide-diphossugar_trans"/>
</dbReference>
<dbReference type="SUPFAM" id="SSF53448">
    <property type="entry name" value="Nucleotide-diphospho-sugar transferases"/>
    <property type="match status" value="1"/>
</dbReference>
<feature type="domain" description="Glycosyltransferase 2-like" evidence="1">
    <location>
        <begin position="6"/>
        <end position="165"/>
    </location>
</feature>
<dbReference type="AlphaFoldDB" id="A0A3Q9V055"/>
<dbReference type="PANTHER" id="PTHR22916">
    <property type="entry name" value="GLYCOSYLTRANSFERASE"/>
    <property type="match status" value="1"/>
</dbReference>
<accession>A0A3Q9V055</accession>
<protein>
    <recommendedName>
        <fullName evidence="1">Glycosyltransferase 2-like domain-containing protein</fullName>
    </recommendedName>
</protein>
<evidence type="ECO:0000259" key="1">
    <source>
        <dbReference type="Pfam" id="PF00535"/>
    </source>
</evidence>
<reference evidence="2 3" key="1">
    <citation type="submission" date="2018-03" db="EMBL/GenBank/DDBJ databases">
        <title>Bacteriophage NCPPB3778 and a type I-E CRISPR drive the evolution of the US Biological Select Agent, Rathayibacter toxicus.</title>
        <authorList>
            <person name="Davis E.W.II."/>
            <person name="Tabima J.F."/>
            <person name="Weisberg A.J."/>
            <person name="Dantas Lopes L."/>
            <person name="Wiseman M.S."/>
            <person name="Wiseman M.S."/>
            <person name="Pupko T."/>
            <person name="Belcher M.S."/>
            <person name="Sechler A.J."/>
            <person name="Tancos M.A."/>
            <person name="Schroeder B.K."/>
            <person name="Murray T.D."/>
            <person name="Luster D.G."/>
            <person name="Schneider W.L."/>
            <person name="Rogers E."/>
            <person name="Andreote F.D."/>
            <person name="Grunwald N.J."/>
            <person name="Putnam M.L."/>
            <person name="Chang J.H."/>
        </authorList>
    </citation>
    <scope>NUCLEOTIDE SEQUENCE [LARGE SCALE GENOMIC DNA]</scope>
    <source>
        <strain evidence="2 3">DSM 15932</strain>
    </source>
</reference>
<dbReference type="InterPro" id="IPR001173">
    <property type="entry name" value="Glyco_trans_2-like"/>
</dbReference>
<dbReference type="CDD" id="cd00761">
    <property type="entry name" value="Glyco_tranf_GTA_type"/>
    <property type="match status" value="1"/>
</dbReference>
<dbReference type="PANTHER" id="PTHR22916:SF3">
    <property type="entry name" value="UDP-GLCNAC:BETAGAL BETA-1,3-N-ACETYLGLUCOSAMINYLTRANSFERASE-LIKE PROTEIN 1"/>
    <property type="match status" value="1"/>
</dbReference>
<dbReference type="KEGG" id="rfs:C1I64_14920"/>